<sequence>MQTNYNPCHMACSNPPSVETKLVKAYMSQSTKTPVLHWHDDQLAHEVRYSLYVLSRKISIIMQMSHFCNRNIVLPKHSCLPPVTQTQKSCLSRSNSQRRANNTWVNDFVSVSSNNQSCTLSRSSSQRRSPVAWRPASPTTIQRSPTNRLSRSQSLQRRSPNAWLLLASKYVITTPAYGHHSVTVVRNSSSEGCVERMIGLKRNVEVSVKFVVR</sequence>
<reference evidence="2" key="1">
    <citation type="submission" date="2019-05" db="EMBL/GenBank/DDBJ databases">
        <title>Annotation for the trematode Paragonimus heterotremus.</title>
        <authorList>
            <person name="Choi Y.-J."/>
        </authorList>
    </citation>
    <scope>NUCLEOTIDE SEQUENCE</scope>
    <source>
        <strain evidence="2">LC</strain>
    </source>
</reference>
<feature type="compositionally biased region" description="Polar residues" evidence="1">
    <location>
        <begin position="137"/>
        <end position="147"/>
    </location>
</feature>
<dbReference type="OrthoDB" id="25654at2759"/>
<feature type="region of interest" description="Disordered" evidence="1">
    <location>
        <begin position="115"/>
        <end position="155"/>
    </location>
</feature>
<evidence type="ECO:0000313" key="3">
    <source>
        <dbReference type="Proteomes" id="UP000748531"/>
    </source>
</evidence>
<dbReference type="EMBL" id="LUCH01001977">
    <property type="protein sequence ID" value="KAF5402177.1"/>
    <property type="molecule type" value="Genomic_DNA"/>
</dbReference>
<evidence type="ECO:0000256" key="1">
    <source>
        <dbReference type="SAM" id="MobiDB-lite"/>
    </source>
</evidence>
<organism evidence="2 3">
    <name type="scientific">Paragonimus heterotremus</name>
    <dbReference type="NCBI Taxonomy" id="100268"/>
    <lineage>
        <taxon>Eukaryota</taxon>
        <taxon>Metazoa</taxon>
        <taxon>Spiralia</taxon>
        <taxon>Lophotrochozoa</taxon>
        <taxon>Platyhelminthes</taxon>
        <taxon>Trematoda</taxon>
        <taxon>Digenea</taxon>
        <taxon>Plagiorchiida</taxon>
        <taxon>Troglotremata</taxon>
        <taxon>Troglotrematidae</taxon>
        <taxon>Paragonimus</taxon>
    </lineage>
</organism>
<protein>
    <submittedName>
        <fullName evidence="2">Uncharacterized protein</fullName>
    </submittedName>
</protein>
<feature type="compositionally biased region" description="Polar residues" evidence="1">
    <location>
        <begin position="115"/>
        <end position="128"/>
    </location>
</feature>
<comment type="caution">
    <text evidence="2">The sequence shown here is derived from an EMBL/GenBank/DDBJ whole genome shotgun (WGS) entry which is preliminary data.</text>
</comment>
<accession>A0A8J4TGB9</accession>
<name>A0A8J4TGB9_9TREM</name>
<dbReference type="AlphaFoldDB" id="A0A8J4TGB9"/>
<dbReference type="Proteomes" id="UP000748531">
    <property type="component" value="Unassembled WGS sequence"/>
</dbReference>
<evidence type="ECO:0000313" key="2">
    <source>
        <dbReference type="EMBL" id="KAF5402177.1"/>
    </source>
</evidence>
<keyword evidence="3" id="KW-1185">Reference proteome</keyword>
<proteinExistence type="predicted"/>
<gene>
    <name evidence="2" type="ORF">PHET_04141</name>
</gene>